<dbReference type="PANTHER" id="PTHR46149:SF3">
    <property type="entry name" value="MIP08469P"/>
    <property type="match status" value="1"/>
</dbReference>
<evidence type="ECO:0000256" key="9">
    <source>
        <dbReference type="ARBA" id="ARBA00038061"/>
    </source>
</evidence>
<keyword evidence="8" id="KW-0636">Prenylation</keyword>
<keyword evidence="3" id="KW-0488">Methylation</keyword>
<dbReference type="InterPro" id="IPR027417">
    <property type="entry name" value="P-loop_NTPase"/>
</dbReference>
<dbReference type="InterPro" id="IPR005225">
    <property type="entry name" value="Small_GTP-bd"/>
</dbReference>
<dbReference type="AlphaFoldDB" id="A0A8B8CSD4"/>
<keyword evidence="10" id="KW-1185">Reference proteome</keyword>
<dbReference type="KEGG" id="cvn:111121244"/>
<dbReference type="RefSeq" id="XP_022318124.1">
    <property type="nucleotide sequence ID" value="XM_022462416.1"/>
</dbReference>
<keyword evidence="5" id="KW-0342">GTP-binding</keyword>
<dbReference type="InterPro" id="IPR052236">
    <property type="entry name" value="Small_GTPase_RasD"/>
</dbReference>
<reference evidence="11" key="1">
    <citation type="submission" date="2025-08" db="UniProtKB">
        <authorList>
            <consortium name="RefSeq"/>
        </authorList>
    </citation>
    <scope>IDENTIFICATION</scope>
    <source>
        <tissue evidence="11">Whole sample</tissue>
    </source>
</reference>
<dbReference type="PRINTS" id="PR00449">
    <property type="entry name" value="RASTRNSFRMNG"/>
</dbReference>
<dbReference type="InterPro" id="IPR001806">
    <property type="entry name" value="Small_GTPase"/>
</dbReference>
<dbReference type="GO" id="GO:0005886">
    <property type="term" value="C:plasma membrane"/>
    <property type="evidence" value="ECO:0007669"/>
    <property type="project" value="UniProtKB-SubCell"/>
</dbReference>
<keyword evidence="2" id="KW-1003">Cell membrane</keyword>
<organism evidence="10 11">
    <name type="scientific">Crassostrea virginica</name>
    <name type="common">Eastern oyster</name>
    <dbReference type="NCBI Taxonomy" id="6565"/>
    <lineage>
        <taxon>Eukaryota</taxon>
        <taxon>Metazoa</taxon>
        <taxon>Spiralia</taxon>
        <taxon>Lophotrochozoa</taxon>
        <taxon>Mollusca</taxon>
        <taxon>Bivalvia</taxon>
        <taxon>Autobranchia</taxon>
        <taxon>Pteriomorphia</taxon>
        <taxon>Ostreida</taxon>
        <taxon>Ostreoidea</taxon>
        <taxon>Ostreidae</taxon>
        <taxon>Crassostrea</taxon>
    </lineage>
</organism>
<dbReference type="Proteomes" id="UP000694844">
    <property type="component" value="Chromosome 2"/>
</dbReference>
<evidence type="ECO:0000256" key="8">
    <source>
        <dbReference type="ARBA" id="ARBA00023289"/>
    </source>
</evidence>
<name>A0A8B8CSD4_CRAVI</name>
<evidence type="ECO:0000256" key="1">
    <source>
        <dbReference type="ARBA" id="ARBA00004193"/>
    </source>
</evidence>
<comment type="subcellular location">
    <subcellularLocation>
        <location evidence="1">Cell membrane</location>
        <topology evidence="1">Lipid-anchor</topology>
    </subcellularLocation>
</comment>
<evidence type="ECO:0000256" key="4">
    <source>
        <dbReference type="ARBA" id="ARBA00022741"/>
    </source>
</evidence>
<evidence type="ECO:0000256" key="3">
    <source>
        <dbReference type="ARBA" id="ARBA00022481"/>
    </source>
</evidence>
<keyword evidence="6" id="KW-0472">Membrane</keyword>
<evidence type="ECO:0000256" key="6">
    <source>
        <dbReference type="ARBA" id="ARBA00023136"/>
    </source>
</evidence>
<dbReference type="Pfam" id="PF00071">
    <property type="entry name" value="Ras"/>
    <property type="match status" value="1"/>
</dbReference>
<evidence type="ECO:0000313" key="10">
    <source>
        <dbReference type="Proteomes" id="UP000694844"/>
    </source>
</evidence>
<gene>
    <name evidence="11" type="primary">LOC111121244</name>
</gene>
<dbReference type="Gene3D" id="3.40.50.300">
    <property type="entry name" value="P-loop containing nucleotide triphosphate hydrolases"/>
    <property type="match status" value="1"/>
</dbReference>
<accession>A0A8B8CSD4</accession>
<dbReference type="PROSITE" id="PS51421">
    <property type="entry name" value="RAS"/>
    <property type="match status" value="1"/>
</dbReference>
<sequence length="310" mass="35487">MGSFIFCRRQWKWKQERAESFEDDEQEPCTCWSAEVTSSSKMALIEQGDTAAPENCQRLVILGSSKVGKTSLVSRFLYNKFDDGYTPTIEDFHRKIYRIKGEAYRLDILDTSGNHPFPAMRRLSIITGDLFLLVYSIDNRESFEEVERLCQQIQECRTQCRTQLAERRRKSGIPIVVVGNKCDREKARVIDPADAMHLTEIYENCMFIETSAKKNINIEESFTRIFDLGNLPLEMSPSQHRKVHPFYVSGSSSPTGRKGMSIRRKMSDACGTIAPNVRRPSIRTDLMVAQMRTKTSAISKADVKEKCVIQ</sequence>
<evidence type="ECO:0000313" key="11">
    <source>
        <dbReference type="RefSeq" id="XP_022318124.1"/>
    </source>
</evidence>
<dbReference type="SMART" id="SM00175">
    <property type="entry name" value="RAB"/>
    <property type="match status" value="1"/>
</dbReference>
<dbReference type="PANTHER" id="PTHR46149">
    <property type="entry name" value="MIP08469P"/>
    <property type="match status" value="1"/>
</dbReference>
<evidence type="ECO:0000256" key="2">
    <source>
        <dbReference type="ARBA" id="ARBA00022475"/>
    </source>
</evidence>
<dbReference type="SUPFAM" id="SSF52540">
    <property type="entry name" value="P-loop containing nucleoside triphosphate hydrolases"/>
    <property type="match status" value="1"/>
</dbReference>
<dbReference type="FunFam" id="3.40.50.300:FF:000475">
    <property type="entry name" value="GTP-binding protein Rhes"/>
    <property type="match status" value="1"/>
</dbReference>
<dbReference type="SMART" id="SM00174">
    <property type="entry name" value="RHO"/>
    <property type="match status" value="1"/>
</dbReference>
<evidence type="ECO:0000256" key="5">
    <source>
        <dbReference type="ARBA" id="ARBA00023134"/>
    </source>
</evidence>
<dbReference type="PROSITE" id="PS51419">
    <property type="entry name" value="RAB"/>
    <property type="match status" value="1"/>
</dbReference>
<dbReference type="GO" id="GO:0003924">
    <property type="term" value="F:GTPase activity"/>
    <property type="evidence" value="ECO:0007669"/>
    <property type="project" value="InterPro"/>
</dbReference>
<dbReference type="GeneID" id="111121244"/>
<dbReference type="SMART" id="SM00173">
    <property type="entry name" value="RAS"/>
    <property type="match status" value="1"/>
</dbReference>
<dbReference type="GO" id="GO:0005525">
    <property type="term" value="F:GTP binding"/>
    <property type="evidence" value="ECO:0007669"/>
    <property type="project" value="UniProtKB-KW"/>
</dbReference>
<dbReference type="GO" id="GO:0031681">
    <property type="term" value="F:G-protein beta-subunit binding"/>
    <property type="evidence" value="ECO:0007669"/>
    <property type="project" value="TreeGrafter"/>
</dbReference>
<dbReference type="OrthoDB" id="265044at2759"/>
<dbReference type="GO" id="GO:0007165">
    <property type="term" value="P:signal transduction"/>
    <property type="evidence" value="ECO:0007669"/>
    <property type="project" value="TreeGrafter"/>
</dbReference>
<protein>
    <submittedName>
        <fullName evidence="11">Dexamethasone-induced Ras-related protein 1-like isoform X1</fullName>
    </submittedName>
</protein>
<evidence type="ECO:0000256" key="7">
    <source>
        <dbReference type="ARBA" id="ARBA00023288"/>
    </source>
</evidence>
<proteinExistence type="inferred from homology"/>
<keyword evidence="4" id="KW-0547">Nucleotide-binding</keyword>
<keyword evidence="7" id="KW-0449">Lipoprotein</keyword>
<dbReference type="PROSITE" id="PS51420">
    <property type="entry name" value="RHO"/>
    <property type="match status" value="1"/>
</dbReference>
<dbReference type="NCBIfam" id="TIGR00231">
    <property type="entry name" value="small_GTP"/>
    <property type="match status" value="1"/>
</dbReference>
<comment type="similarity">
    <text evidence="9">Belongs to the small GTPase superfamily. RasD family.</text>
</comment>